<dbReference type="InParanoid" id="D2W2T9"/>
<proteinExistence type="predicted"/>
<dbReference type="Pfam" id="PF09851">
    <property type="entry name" value="SHOCT"/>
    <property type="match status" value="1"/>
</dbReference>
<dbReference type="KEGG" id="ngr:NAEGRDRAFT_75710"/>
<dbReference type="OMA" id="DMNEHVI"/>
<dbReference type="GeneID" id="8856563"/>
<feature type="domain" description="SHOCT" evidence="1">
    <location>
        <begin position="185"/>
        <end position="210"/>
    </location>
</feature>
<evidence type="ECO:0000313" key="2">
    <source>
        <dbReference type="EMBL" id="EFC36610.1"/>
    </source>
</evidence>
<dbReference type="RefSeq" id="XP_002669354.1">
    <property type="nucleotide sequence ID" value="XM_002669308.1"/>
</dbReference>
<accession>D2W2T9</accession>
<protein>
    <submittedName>
        <fullName evidence="2">Predicted protein</fullName>
    </submittedName>
</protein>
<dbReference type="Proteomes" id="UP000006671">
    <property type="component" value="Unassembled WGS sequence"/>
</dbReference>
<organism evidence="3">
    <name type="scientific">Naegleria gruberi</name>
    <name type="common">Amoeba</name>
    <dbReference type="NCBI Taxonomy" id="5762"/>
    <lineage>
        <taxon>Eukaryota</taxon>
        <taxon>Discoba</taxon>
        <taxon>Heterolobosea</taxon>
        <taxon>Tetramitia</taxon>
        <taxon>Eutetramitia</taxon>
        <taxon>Vahlkampfiidae</taxon>
        <taxon>Naegleria</taxon>
    </lineage>
</organism>
<dbReference type="EMBL" id="GG738928">
    <property type="protein sequence ID" value="EFC36610.1"/>
    <property type="molecule type" value="Genomic_DNA"/>
</dbReference>
<sequence length="212" mass="23990">MSITTELNLFIYKLPTSEEFPTTIHVRTVTSDAEFEKVFESGDSDMNEHVILNIPFPNISREHKIEIKLCMPEVRLEKKFPFNLTSDGTFILFDGSQGLRFKQRFDGNFGQAYITSKHSSHATSISENSKNFKKSPQKTGFEYDVKTGETNYQKIIVNEKSNNTSSSTSTSQIGKSKNDSIIQDLEKLASLRDSGILTEEEFTAKKRVILGI</sequence>
<name>D2W2T9_NAEGR</name>
<reference evidence="2 3" key="1">
    <citation type="journal article" date="2010" name="Cell">
        <title>The genome of Naegleria gruberi illuminates early eukaryotic versatility.</title>
        <authorList>
            <person name="Fritz-Laylin L.K."/>
            <person name="Prochnik S.E."/>
            <person name="Ginger M.L."/>
            <person name="Dacks J.B."/>
            <person name="Carpenter M.L."/>
            <person name="Field M.C."/>
            <person name="Kuo A."/>
            <person name="Paredez A."/>
            <person name="Chapman J."/>
            <person name="Pham J."/>
            <person name="Shu S."/>
            <person name="Neupane R."/>
            <person name="Cipriano M."/>
            <person name="Mancuso J."/>
            <person name="Tu H."/>
            <person name="Salamov A."/>
            <person name="Lindquist E."/>
            <person name="Shapiro H."/>
            <person name="Lucas S."/>
            <person name="Grigoriev I.V."/>
            <person name="Cande W.Z."/>
            <person name="Fulton C."/>
            <person name="Rokhsar D.S."/>
            <person name="Dawson S.C."/>
        </authorList>
    </citation>
    <scope>NUCLEOTIDE SEQUENCE [LARGE SCALE GENOMIC DNA]</scope>
    <source>
        <strain evidence="2 3">NEG-M</strain>
    </source>
</reference>
<dbReference type="InterPro" id="IPR018649">
    <property type="entry name" value="SHOCT"/>
</dbReference>
<dbReference type="AlphaFoldDB" id="D2W2T9"/>
<evidence type="ECO:0000259" key="1">
    <source>
        <dbReference type="Pfam" id="PF09851"/>
    </source>
</evidence>
<dbReference type="OrthoDB" id="10252384at2759"/>
<gene>
    <name evidence="2" type="ORF">NAEGRDRAFT_75710</name>
</gene>
<keyword evidence="3" id="KW-1185">Reference proteome</keyword>
<dbReference type="VEuPathDB" id="AmoebaDB:NAEGRDRAFT_75710"/>
<evidence type="ECO:0000313" key="3">
    <source>
        <dbReference type="Proteomes" id="UP000006671"/>
    </source>
</evidence>